<gene>
    <name evidence="2" type="ORF">LTR05_005724</name>
</gene>
<protein>
    <recommendedName>
        <fullName evidence="4">Myb-like domain-containing protein</fullName>
    </recommendedName>
</protein>
<feature type="region of interest" description="Disordered" evidence="1">
    <location>
        <begin position="499"/>
        <end position="532"/>
    </location>
</feature>
<feature type="region of interest" description="Disordered" evidence="1">
    <location>
        <begin position="560"/>
        <end position="727"/>
    </location>
</feature>
<organism evidence="2 3">
    <name type="scientific">Lithohypha guttulata</name>
    <dbReference type="NCBI Taxonomy" id="1690604"/>
    <lineage>
        <taxon>Eukaryota</taxon>
        <taxon>Fungi</taxon>
        <taxon>Dikarya</taxon>
        <taxon>Ascomycota</taxon>
        <taxon>Pezizomycotina</taxon>
        <taxon>Eurotiomycetes</taxon>
        <taxon>Chaetothyriomycetidae</taxon>
        <taxon>Chaetothyriales</taxon>
        <taxon>Trichomeriaceae</taxon>
        <taxon>Lithohypha</taxon>
    </lineage>
</organism>
<feature type="compositionally biased region" description="Polar residues" evidence="1">
    <location>
        <begin position="430"/>
        <end position="444"/>
    </location>
</feature>
<feature type="region of interest" description="Disordered" evidence="1">
    <location>
        <begin position="1"/>
        <end position="46"/>
    </location>
</feature>
<keyword evidence="3" id="KW-1185">Reference proteome</keyword>
<feature type="compositionally biased region" description="Basic and acidic residues" evidence="1">
    <location>
        <begin position="583"/>
        <end position="594"/>
    </location>
</feature>
<feature type="compositionally biased region" description="Basic and acidic residues" evidence="1">
    <location>
        <begin position="34"/>
        <end position="46"/>
    </location>
</feature>
<dbReference type="EMBL" id="JAVRRJ010000005">
    <property type="protein sequence ID" value="KAK5084646.1"/>
    <property type="molecule type" value="Genomic_DNA"/>
</dbReference>
<sequence length="853" mass="95698">MGRSVRRRSAPLSPTKSRETTTSPHQTRQSSRISSREPRNVHRAQHDQYQGILEPVVEDADTILVVPSKPVLDAGSEHLSDVDKDSVASDIALSDSTADSDVSDDLEREPILESLEEIGEDVSKLMKHFHSAAVDQVISEAQDVTTDRSRAINRFARKLDIDLEVCGREHRKFLQVERLLRVLDDHTSVLEAREILTRANLAIFVSKIVDAGVYAPESEARSLLQYLGYSLSKLFPHSFVTIDEGKNFWSDTIRLGVSILTQCFIIIAESARDASDIDPEEILDALFDDSEDGSNGFPLLQNVRLNRVKEKRLSEIRRYVTGSERVHIDLPGLRKKYEWRSFVAMAVRWAVARDEQLARRIAERGVADPNIRIREGSEEISVMAVQDNEDQRKGKSKEDIALEVSSAYNREVDRRLEDTEEESVYEPETQRLSPGHTINTQGSHPASVERYRLAAQTLLNSPGKQFQHRSAISESPQPQLGDQDDMVFSVKDDNEIDLPDATSEHSVEPESLVQSTRAVSVPRPESQARNEVPRVVAPQKNAADWIDNPSPEVREVLAEKHRQEQIGQKGKELGAQKPGFLHRQLDAVRERFDQDTQAQNHNKKHPVVEDDESDAGYESDSRPAKRPRSATSKVPAARAPSPAQRDSPGYAGMVSPSPEPEVQQSRKPGASDKPSGRQHHHREPQGQLGPSSAPQIQHTGRTASSAHFQDDAIPSTAPPTSSFPNFNEISSTARENMQDIRRIQEADTGMRIQTRKATVRWTDAENERLMELMANFSCQWATIMAADADMPTPMLQGRNQVALKDRARNMLMTMLRAEELPPPFMLGVTLKKAEVQKLMAEKIPVPDRYRLKN</sequence>
<evidence type="ECO:0008006" key="4">
    <source>
        <dbReference type="Google" id="ProtNLM"/>
    </source>
</evidence>
<feature type="compositionally biased region" description="Polar residues" evidence="1">
    <location>
        <begin position="718"/>
        <end position="727"/>
    </location>
</feature>
<evidence type="ECO:0000256" key="1">
    <source>
        <dbReference type="SAM" id="MobiDB-lite"/>
    </source>
</evidence>
<feature type="compositionally biased region" description="Basic and acidic residues" evidence="1">
    <location>
        <begin position="560"/>
        <end position="574"/>
    </location>
</feature>
<feature type="region of interest" description="Disordered" evidence="1">
    <location>
        <begin position="412"/>
        <end position="446"/>
    </location>
</feature>
<feature type="compositionally biased region" description="Polar residues" evidence="1">
    <location>
        <begin position="688"/>
        <end position="707"/>
    </location>
</feature>
<feature type="compositionally biased region" description="Polar residues" evidence="1">
    <location>
        <begin position="12"/>
        <end position="33"/>
    </location>
</feature>
<dbReference type="Proteomes" id="UP001309876">
    <property type="component" value="Unassembled WGS sequence"/>
</dbReference>
<dbReference type="Gene3D" id="1.10.10.60">
    <property type="entry name" value="Homeodomain-like"/>
    <property type="match status" value="1"/>
</dbReference>
<evidence type="ECO:0000313" key="3">
    <source>
        <dbReference type="Proteomes" id="UP001309876"/>
    </source>
</evidence>
<dbReference type="AlphaFoldDB" id="A0AAN7SZB0"/>
<proteinExistence type="predicted"/>
<comment type="caution">
    <text evidence="2">The sequence shown here is derived from an EMBL/GenBank/DDBJ whole genome shotgun (WGS) entry which is preliminary data.</text>
</comment>
<accession>A0AAN7SZB0</accession>
<evidence type="ECO:0000313" key="2">
    <source>
        <dbReference type="EMBL" id="KAK5084646.1"/>
    </source>
</evidence>
<reference evidence="2 3" key="1">
    <citation type="submission" date="2023-08" db="EMBL/GenBank/DDBJ databases">
        <title>Black Yeasts Isolated from many extreme environments.</title>
        <authorList>
            <person name="Coleine C."/>
            <person name="Stajich J.E."/>
            <person name="Selbmann L."/>
        </authorList>
    </citation>
    <scope>NUCLEOTIDE SEQUENCE [LARGE SCALE GENOMIC DNA]</scope>
    <source>
        <strain evidence="2 3">CCFEE 5910</strain>
    </source>
</reference>
<feature type="region of interest" description="Disordered" evidence="1">
    <location>
        <begin position="463"/>
        <end position="483"/>
    </location>
</feature>
<name>A0AAN7SZB0_9EURO</name>
<feature type="compositionally biased region" description="Polar residues" evidence="1">
    <location>
        <begin position="463"/>
        <end position="480"/>
    </location>
</feature>